<accession>A0ACA9QL02</accession>
<evidence type="ECO:0000313" key="2">
    <source>
        <dbReference type="Proteomes" id="UP000789920"/>
    </source>
</evidence>
<evidence type="ECO:0000313" key="1">
    <source>
        <dbReference type="EMBL" id="CAG8755256.1"/>
    </source>
</evidence>
<gene>
    <name evidence="1" type="ORF">RPERSI_LOCUS14609</name>
</gene>
<keyword evidence="2" id="KW-1185">Reference proteome</keyword>
<name>A0ACA9QL02_9GLOM</name>
<dbReference type="EMBL" id="CAJVQC010033958">
    <property type="protein sequence ID" value="CAG8755256.1"/>
    <property type="molecule type" value="Genomic_DNA"/>
</dbReference>
<sequence>TKRLEEELRISRETSKALSTERSEIAKKINDLLHKKDFAENRIRELEEQHKEDLNSRDFTEFKLKNQIVVLKQKAMDLETSLRNITSSNRSNNEPSEHVESNSSS</sequence>
<protein>
    <submittedName>
        <fullName evidence="1">10849_t:CDS:1</fullName>
    </submittedName>
</protein>
<proteinExistence type="predicted"/>
<feature type="non-terminal residue" evidence="1">
    <location>
        <position position="105"/>
    </location>
</feature>
<reference evidence="1" key="1">
    <citation type="submission" date="2021-06" db="EMBL/GenBank/DDBJ databases">
        <authorList>
            <person name="Kallberg Y."/>
            <person name="Tangrot J."/>
            <person name="Rosling A."/>
        </authorList>
    </citation>
    <scope>NUCLEOTIDE SEQUENCE</scope>
    <source>
        <strain evidence="1">MA461A</strain>
    </source>
</reference>
<comment type="caution">
    <text evidence="1">The sequence shown here is derived from an EMBL/GenBank/DDBJ whole genome shotgun (WGS) entry which is preliminary data.</text>
</comment>
<feature type="non-terminal residue" evidence="1">
    <location>
        <position position="1"/>
    </location>
</feature>
<dbReference type="Proteomes" id="UP000789920">
    <property type="component" value="Unassembled WGS sequence"/>
</dbReference>
<organism evidence="1 2">
    <name type="scientific">Racocetra persica</name>
    <dbReference type="NCBI Taxonomy" id="160502"/>
    <lineage>
        <taxon>Eukaryota</taxon>
        <taxon>Fungi</taxon>
        <taxon>Fungi incertae sedis</taxon>
        <taxon>Mucoromycota</taxon>
        <taxon>Glomeromycotina</taxon>
        <taxon>Glomeromycetes</taxon>
        <taxon>Diversisporales</taxon>
        <taxon>Gigasporaceae</taxon>
        <taxon>Racocetra</taxon>
    </lineage>
</organism>